<dbReference type="GO" id="GO:0005829">
    <property type="term" value="C:cytosol"/>
    <property type="evidence" value="ECO:0007669"/>
    <property type="project" value="TreeGrafter"/>
</dbReference>
<reference evidence="1 2" key="1">
    <citation type="submission" date="2018-03" db="EMBL/GenBank/DDBJ databases">
        <title>Streptomyces dioscori sp. nov., a novel endophytic actinobacterium isolated from bulbil of Dioscorea bulbifera L.</title>
        <authorList>
            <person name="Zhikuan W."/>
        </authorList>
    </citation>
    <scope>NUCLEOTIDE SEQUENCE [LARGE SCALE GENOMIC DNA]</scope>
    <source>
        <strain evidence="1 2">A217</strain>
    </source>
</reference>
<evidence type="ECO:0000313" key="1">
    <source>
        <dbReference type="EMBL" id="PSM44392.1"/>
    </source>
</evidence>
<evidence type="ECO:0000313" key="2">
    <source>
        <dbReference type="Proteomes" id="UP000240429"/>
    </source>
</evidence>
<dbReference type="SUPFAM" id="SSF56784">
    <property type="entry name" value="HAD-like"/>
    <property type="match status" value="1"/>
</dbReference>
<proteinExistence type="predicted"/>
<sequence length="248" mass="27016">MTFETEQFELVAGEAEKFHELVGRAGCVLFDFDGPICRLFAGHSAKSIATDQAEWLAARGLAGVLTEGERSSRDPHWVLSEVAGRHRGSDLVVELEEWLSQQELKAVPRAMPTAYADPLIRTWRSVGARLAIVTNNSDRAVRAYLESRHLVGYFAPNIYGRTRDLSLLKPHPYTLNRALSALGAAPGTTLMIGDTPSDHAAALSAGVHFLGYARNDEKAQLLLNAGVPRWGMVRSLETVLRAVRGGAA</sequence>
<dbReference type="AlphaFoldDB" id="A0A2P8QDR0"/>
<dbReference type="Gene3D" id="3.40.50.1000">
    <property type="entry name" value="HAD superfamily/HAD-like"/>
    <property type="match status" value="1"/>
</dbReference>
<dbReference type="GO" id="GO:0006281">
    <property type="term" value="P:DNA repair"/>
    <property type="evidence" value="ECO:0007669"/>
    <property type="project" value="TreeGrafter"/>
</dbReference>
<organism evidence="1 2">
    <name type="scientific">Streptomyces dioscori</name>
    <dbReference type="NCBI Taxonomy" id="2109333"/>
    <lineage>
        <taxon>Bacteria</taxon>
        <taxon>Bacillati</taxon>
        <taxon>Actinomycetota</taxon>
        <taxon>Actinomycetes</taxon>
        <taxon>Kitasatosporales</taxon>
        <taxon>Streptomycetaceae</taxon>
        <taxon>Streptomyces</taxon>
        <taxon>Streptomyces aurantiacus group</taxon>
    </lineage>
</organism>
<accession>A0A2P8QDR0</accession>
<dbReference type="GO" id="GO:0008967">
    <property type="term" value="F:phosphoglycolate phosphatase activity"/>
    <property type="evidence" value="ECO:0007669"/>
    <property type="project" value="TreeGrafter"/>
</dbReference>
<keyword evidence="2" id="KW-1185">Reference proteome</keyword>
<dbReference type="OrthoDB" id="4547358at2"/>
<dbReference type="PANTHER" id="PTHR43434">
    <property type="entry name" value="PHOSPHOGLYCOLATE PHOSPHATASE"/>
    <property type="match status" value="1"/>
</dbReference>
<comment type="caution">
    <text evidence="1">The sequence shown here is derived from an EMBL/GenBank/DDBJ whole genome shotgun (WGS) entry which is preliminary data.</text>
</comment>
<dbReference type="Proteomes" id="UP000240429">
    <property type="component" value="Unassembled WGS sequence"/>
</dbReference>
<name>A0A2P8QDR0_9ACTN</name>
<dbReference type="InterPro" id="IPR036412">
    <property type="entry name" value="HAD-like_sf"/>
</dbReference>
<protein>
    <submittedName>
        <fullName evidence="1">HAD family hydrolase</fullName>
    </submittedName>
</protein>
<gene>
    <name evidence="1" type="ORF">C6Y14_04965</name>
</gene>
<dbReference type="InterPro" id="IPR050155">
    <property type="entry name" value="HAD-like_hydrolase_sf"/>
</dbReference>
<dbReference type="CDD" id="cd01427">
    <property type="entry name" value="HAD_like"/>
    <property type="match status" value="1"/>
</dbReference>
<dbReference type="PANTHER" id="PTHR43434:SF1">
    <property type="entry name" value="PHOSPHOGLYCOLATE PHOSPHATASE"/>
    <property type="match status" value="1"/>
</dbReference>
<dbReference type="Pfam" id="PF00702">
    <property type="entry name" value="Hydrolase"/>
    <property type="match status" value="1"/>
</dbReference>
<dbReference type="InterPro" id="IPR023214">
    <property type="entry name" value="HAD_sf"/>
</dbReference>
<keyword evidence="1" id="KW-0378">Hydrolase</keyword>
<dbReference type="EMBL" id="PYBJ01000002">
    <property type="protein sequence ID" value="PSM44392.1"/>
    <property type="molecule type" value="Genomic_DNA"/>
</dbReference>
<dbReference type="RefSeq" id="WP_107015273.1">
    <property type="nucleotide sequence ID" value="NZ_KZ679039.1"/>
</dbReference>